<comment type="caution">
    <text evidence="7">The sequence shown here is derived from an EMBL/GenBank/DDBJ whole genome shotgun (WGS) entry which is preliminary data.</text>
</comment>
<protein>
    <recommendedName>
        <fullName evidence="6">33 kDa chaperonin</fullName>
    </recommendedName>
    <alternativeName>
        <fullName evidence="6">Heat shock protein 33 homolog</fullName>
        <shortName evidence="6">HSP33</shortName>
    </alternativeName>
</protein>
<dbReference type="InterPro" id="IPR016153">
    <property type="entry name" value="Heat_shock_Hsp33_N"/>
</dbReference>
<comment type="subcellular location">
    <subcellularLocation>
        <location evidence="6">Cytoplasm</location>
    </subcellularLocation>
</comment>
<dbReference type="Gene3D" id="3.55.30.10">
    <property type="entry name" value="Hsp33 domain"/>
    <property type="match status" value="1"/>
</dbReference>
<name>A0A4Q7ZB69_9GAMM</name>
<dbReference type="Gene3D" id="3.90.1280.10">
    <property type="entry name" value="HSP33 redox switch-like"/>
    <property type="match status" value="1"/>
</dbReference>
<evidence type="ECO:0000256" key="2">
    <source>
        <dbReference type="ARBA" id="ARBA00022833"/>
    </source>
</evidence>
<dbReference type="HAMAP" id="MF_00117">
    <property type="entry name" value="HslO"/>
    <property type="match status" value="1"/>
</dbReference>
<keyword evidence="8" id="KW-1185">Reference proteome</keyword>
<dbReference type="CDD" id="cd00498">
    <property type="entry name" value="Hsp33"/>
    <property type="match status" value="1"/>
</dbReference>
<keyword evidence="5 6" id="KW-0676">Redox-active center</keyword>
<accession>A0A4Q7ZB69</accession>
<dbReference type="Pfam" id="PF01430">
    <property type="entry name" value="HSP33"/>
    <property type="match status" value="1"/>
</dbReference>
<dbReference type="GO" id="GO:0005737">
    <property type="term" value="C:cytoplasm"/>
    <property type="evidence" value="ECO:0007669"/>
    <property type="project" value="UniProtKB-SubCell"/>
</dbReference>
<gene>
    <name evidence="6" type="primary">hslO</name>
    <name evidence="7" type="ORF">EV700_0795</name>
</gene>
<dbReference type="OrthoDB" id="9793753at2"/>
<evidence type="ECO:0000256" key="4">
    <source>
        <dbReference type="ARBA" id="ARBA00023186"/>
    </source>
</evidence>
<dbReference type="GO" id="GO:0044183">
    <property type="term" value="F:protein folding chaperone"/>
    <property type="evidence" value="ECO:0007669"/>
    <property type="project" value="TreeGrafter"/>
</dbReference>
<reference evidence="7 8" key="1">
    <citation type="submission" date="2019-02" db="EMBL/GenBank/DDBJ databases">
        <title>Genomic Encyclopedia of Type Strains, Phase IV (KMG-IV): sequencing the most valuable type-strain genomes for metagenomic binning, comparative biology and taxonomic classification.</title>
        <authorList>
            <person name="Goeker M."/>
        </authorList>
    </citation>
    <scope>NUCLEOTIDE SEQUENCE [LARGE SCALE GENOMIC DNA]</scope>
    <source>
        <strain evidence="7 8">DSM 105135</strain>
    </source>
</reference>
<dbReference type="GO" id="GO:0042026">
    <property type="term" value="P:protein refolding"/>
    <property type="evidence" value="ECO:0007669"/>
    <property type="project" value="TreeGrafter"/>
</dbReference>
<comment type="PTM">
    <text evidence="6">Under oxidizing conditions two disulfide bonds are formed involving the reactive cysteines. Under reducing conditions zinc is bound to the reactive cysteines and the protein is inactive.</text>
</comment>
<keyword evidence="4 6" id="KW-0143">Chaperone</keyword>
<dbReference type="AlphaFoldDB" id="A0A4Q7ZB69"/>
<dbReference type="PANTHER" id="PTHR30111:SF1">
    <property type="entry name" value="33 KDA CHAPERONIN"/>
    <property type="match status" value="1"/>
</dbReference>
<evidence type="ECO:0000256" key="6">
    <source>
        <dbReference type="HAMAP-Rule" id="MF_00117"/>
    </source>
</evidence>
<organism evidence="7 8">
    <name type="scientific">Fluviicoccus keumensis</name>
    <dbReference type="NCBI Taxonomy" id="1435465"/>
    <lineage>
        <taxon>Bacteria</taxon>
        <taxon>Pseudomonadati</taxon>
        <taxon>Pseudomonadota</taxon>
        <taxon>Gammaproteobacteria</taxon>
        <taxon>Moraxellales</taxon>
        <taxon>Moraxellaceae</taxon>
        <taxon>Fluviicoccus</taxon>
    </lineage>
</organism>
<dbReference type="Proteomes" id="UP000292423">
    <property type="component" value="Unassembled WGS sequence"/>
</dbReference>
<evidence type="ECO:0000256" key="3">
    <source>
        <dbReference type="ARBA" id="ARBA00023157"/>
    </source>
</evidence>
<dbReference type="InterPro" id="IPR023212">
    <property type="entry name" value="Hsp33_helix_hairpin_bin_dom_sf"/>
</dbReference>
<proteinExistence type="inferred from homology"/>
<feature type="disulfide bond" description="Redox-active" evidence="6">
    <location>
        <begin position="261"/>
        <end position="264"/>
    </location>
</feature>
<evidence type="ECO:0000313" key="7">
    <source>
        <dbReference type="EMBL" id="RZU47828.1"/>
    </source>
</evidence>
<sequence>MTDLRQRFYFQEGAVRGEIVHLEQSLTDVFSRHDYPDVIRRLLAQLAAASVLLTATLKIEGRVSLLARGNGRLRMIMAECTHNHDIRALAQLDESSEAWPDTASLKELLGQGTLAITLEPEVGERYQGIVPLEKASLAECLEEYFARSEQIPTRLWLQSSAGNAAGLLLQVMPGAGGDDDDLWPRATGLADTLRSGELLELSPEEVLYRLYHEEEVTLPPSEEVRFACSCSRERTAEGLASIGLAEAEDILAEQGEIRLICQFCQTEYLFTPQDVRALFRQSLH</sequence>
<dbReference type="InterPro" id="IPR000397">
    <property type="entry name" value="Heat_shock_Hsp33"/>
</dbReference>
<evidence type="ECO:0000313" key="8">
    <source>
        <dbReference type="Proteomes" id="UP000292423"/>
    </source>
</evidence>
<evidence type="ECO:0000256" key="1">
    <source>
        <dbReference type="ARBA" id="ARBA00022490"/>
    </source>
</evidence>
<keyword evidence="2 6" id="KW-0862">Zinc</keyword>
<evidence type="ECO:0000256" key="5">
    <source>
        <dbReference type="ARBA" id="ARBA00023284"/>
    </source>
</evidence>
<dbReference type="Gene3D" id="1.10.287.480">
    <property type="entry name" value="helix hairpin bin"/>
    <property type="match status" value="1"/>
</dbReference>
<dbReference type="RefSeq" id="WP_130411041.1">
    <property type="nucleotide sequence ID" value="NZ_SHKX01000010.1"/>
</dbReference>
<keyword evidence="1 6" id="KW-0963">Cytoplasm</keyword>
<comment type="function">
    <text evidence="6">Redox regulated molecular chaperone. Protects both thermally unfolding and oxidatively damaged proteins from irreversible aggregation. Plays an important role in the bacterial defense system toward oxidative stress.</text>
</comment>
<dbReference type="PIRSF" id="PIRSF005261">
    <property type="entry name" value="Heat_shock_Hsp33"/>
    <property type="match status" value="1"/>
</dbReference>
<dbReference type="PANTHER" id="PTHR30111">
    <property type="entry name" value="33 KDA CHAPERONIN"/>
    <property type="match status" value="1"/>
</dbReference>
<dbReference type="GO" id="GO:0051082">
    <property type="term" value="F:unfolded protein binding"/>
    <property type="evidence" value="ECO:0007669"/>
    <property type="project" value="UniProtKB-UniRule"/>
</dbReference>
<comment type="similarity">
    <text evidence="6">Belongs to the HSP33 family.</text>
</comment>
<dbReference type="EMBL" id="SHKX01000010">
    <property type="protein sequence ID" value="RZU47828.1"/>
    <property type="molecule type" value="Genomic_DNA"/>
</dbReference>
<dbReference type="SUPFAM" id="SSF64397">
    <property type="entry name" value="Hsp33 domain"/>
    <property type="match status" value="1"/>
</dbReference>
<dbReference type="NCBIfam" id="NF001033">
    <property type="entry name" value="PRK00114.1"/>
    <property type="match status" value="1"/>
</dbReference>
<dbReference type="SUPFAM" id="SSF118352">
    <property type="entry name" value="HSP33 redox switch-like"/>
    <property type="match status" value="1"/>
</dbReference>
<feature type="disulfide bond" description="Redox-active" evidence="6">
    <location>
        <begin position="228"/>
        <end position="230"/>
    </location>
</feature>
<keyword evidence="3 6" id="KW-1015">Disulfide bond</keyword>
<dbReference type="InterPro" id="IPR016154">
    <property type="entry name" value="Heat_shock_Hsp33_C"/>
</dbReference>